<dbReference type="PIRSF" id="PIRSF008502">
    <property type="entry name" value="UCP008502"/>
    <property type="match status" value="1"/>
</dbReference>
<protein>
    <recommendedName>
        <fullName evidence="3">DUF1697 domain-containing protein</fullName>
    </recommendedName>
</protein>
<dbReference type="PANTHER" id="PTHR36439:SF1">
    <property type="entry name" value="DUF1697 DOMAIN-CONTAINING PROTEIN"/>
    <property type="match status" value="1"/>
</dbReference>
<evidence type="ECO:0008006" key="3">
    <source>
        <dbReference type="Google" id="ProtNLM"/>
    </source>
</evidence>
<dbReference type="EMBL" id="AONG01000019">
    <property type="protein sequence ID" value="KIQ67800.1"/>
    <property type="molecule type" value="Genomic_DNA"/>
</dbReference>
<accession>A0A0D0NHJ2</accession>
<gene>
    <name evidence="1" type="ORF">Wenmar_03529</name>
</gene>
<dbReference type="Gene3D" id="3.30.70.1280">
    <property type="entry name" value="SP0830-like domains"/>
    <property type="match status" value="1"/>
</dbReference>
<name>A0A0D0NHJ2_9RHOB</name>
<dbReference type="Proteomes" id="UP000035100">
    <property type="component" value="Unassembled WGS sequence"/>
</dbReference>
<evidence type="ECO:0000313" key="1">
    <source>
        <dbReference type="EMBL" id="KIQ67800.1"/>
    </source>
</evidence>
<keyword evidence="2" id="KW-1185">Reference proteome</keyword>
<dbReference type="InterPro" id="IPR012545">
    <property type="entry name" value="DUF1697"/>
</dbReference>
<dbReference type="SUPFAM" id="SSF160379">
    <property type="entry name" value="SP0830-like"/>
    <property type="match status" value="1"/>
</dbReference>
<dbReference type="PATRIC" id="fig|1123501.6.peg.3655"/>
<dbReference type="PANTHER" id="PTHR36439">
    <property type="entry name" value="BLL4334 PROTEIN"/>
    <property type="match status" value="1"/>
</dbReference>
<dbReference type="Pfam" id="PF08002">
    <property type="entry name" value="DUF1697"/>
    <property type="match status" value="1"/>
</dbReference>
<sequence>MDEDMTRWVALLRGVNVGGVKVAMADLRAAAEGLGWRDAQTYIASGQMVFRAAGEDDALAGDLRTALKDRAGVDTPVMVLPKVDLDAALADCPFEPEEGSHVHVFFLWDAPEVDIDAYHRWKADDEELKVDGRRAWLHAPSGIGRSKLAERLDKVLKGTDMTARNLNTVRRLAEMLDAMDAEG</sequence>
<dbReference type="AlphaFoldDB" id="A0A0D0NHJ2"/>
<proteinExistence type="predicted"/>
<reference evidence="1 2" key="1">
    <citation type="submission" date="2013-01" db="EMBL/GenBank/DDBJ databases">
        <authorList>
            <person name="Fiebig A."/>
            <person name="Goeker M."/>
            <person name="Klenk H.-P.P."/>
        </authorList>
    </citation>
    <scope>NUCLEOTIDE SEQUENCE [LARGE SCALE GENOMIC DNA]</scope>
    <source>
        <strain evidence="1 2">DSM 24838</strain>
    </source>
</reference>
<evidence type="ECO:0000313" key="2">
    <source>
        <dbReference type="Proteomes" id="UP000035100"/>
    </source>
</evidence>
<dbReference type="STRING" id="1123501.Wenmar_03529"/>
<dbReference type="eggNOG" id="COG3797">
    <property type="taxonomic scope" value="Bacteria"/>
</dbReference>
<organism evidence="1 2">
    <name type="scientific">Wenxinia marina DSM 24838</name>
    <dbReference type="NCBI Taxonomy" id="1123501"/>
    <lineage>
        <taxon>Bacteria</taxon>
        <taxon>Pseudomonadati</taxon>
        <taxon>Pseudomonadota</taxon>
        <taxon>Alphaproteobacteria</taxon>
        <taxon>Rhodobacterales</taxon>
        <taxon>Roseobacteraceae</taxon>
        <taxon>Wenxinia</taxon>
    </lineage>
</organism>
<comment type="caution">
    <text evidence="1">The sequence shown here is derived from an EMBL/GenBank/DDBJ whole genome shotgun (WGS) entry which is preliminary data.</text>
</comment>